<feature type="non-terminal residue" evidence="3">
    <location>
        <position position="337"/>
    </location>
</feature>
<dbReference type="InterPro" id="IPR003959">
    <property type="entry name" value="ATPase_AAA_core"/>
</dbReference>
<evidence type="ECO:0000313" key="3">
    <source>
        <dbReference type="EMBL" id="KAF2640338.1"/>
    </source>
</evidence>
<dbReference type="SUPFAM" id="SSF52540">
    <property type="entry name" value="P-loop containing nucleoside triphosphate hydrolases"/>
    <property type="match status" value="1"/>
</dbReference>
<dbReference type="OrthoDB" id="10251412at2759"/>
<dbReference type="GO" id="GO:0016887">
    <property type="term" value="F:ATP hydrolysis activity"/>
    <property type="evidence" value="ECO:0007669"/>
    <property type="project" value="InterPro"/>
</dbReference>
<keyword evidence="4" id="KW-1185">Reference proteome</keyword>
<dbReference type="EMBL" id="MU006785">
    <property type="protein sequence ID" value="KAF2640338.1"/>
    <property type="molecule type" value="Genomic_DNA"/>
</dbReference>
<dbReference type="PANTHER" id="PTHR23070">
    <property type="entry name" value="BCS1 AAA-TYPE ATPASE"/>
    <property type="match status" value="1"/>
</dbReference>
<name>A0A6A6S1M2_9PLEO</name>
<protein>
    <submittedName>
        <fullName evidence="3">P-loop containing nucleoside triphosphate hydrolase protein</fullName>
    </submittedName>
</protein>
<dbReference type="InterPro" id="IPR027417">
    <property type="entry name" value="P-loop_NTPase"/>
</dbReference>
<dbReference type="Proteomes" id="UP000799753">
    <property type="component" value="Unassembled WGS sequence"/>
</dbReference>
<comment type="similarity">
    <text evidence="1">Belongs to the AAA ATPase family. BCS1 subfamily.</text>
</comment>
<dbReference type="SMART" id="SM00382">
    <property type="entry name" value="AAA"/>
    <property type="match status" value="1"/>
</dbReference>
<proteinExistence type="inferred from homology"/>
<reference evidence="3" key="1">
    <citation type="journal article" date="2020" name="Stud. Mycol.">
        <title>101 Dothideomycetes genomes: a test case for predicting lifestyles and emergence of pathogens.</title>
        <authorList>
            <person name="Haridas S."/>
            <person name="Albert R."/>
            <person name="Binder M."/>
            <person name="Bloem J."/>
            <person name="Labutti K."/>
            <person name="Salamov A."/>
            <person name="Andreopoulos B."/>
            <person name="Baker S."/>
            <person name="Barry K."/>
            <person name="Bills G."/>
            <person name="Bluhm B."/>
            <person name="Cannon C."/>
            <person name="Castanera R."/>
            <person name="Culley D."/>
            <person name="Daum C."/>
            <person name="Ezra D."/>
            <person name="Gonzalez J."/>
            <person name="Henrissat B."/>
            <person name="Kuo A."/>
            <person name="Liang C."/>
            <person name="Lipzen A."/>
            <person name="Lutzoni F."/>
            <person name="Magnuson J."/>
            <person name="Mondo S."/>
            <person name="Nolan M."/>
            <person name="Ohm R."/>
            <person name="Pangilinan J."/>
            <person name="Park H.-J."/>
            <person name="Ramirez L."/>
            <person name="Alfaro M."/>
            <person name="Sun H."/>
            <person name="Tritt A."/>
            <person name="Yoshinaga Y."/>
            <person name="Zwiers L.-H."/>
            <person name="Turgeon B."/>
            <person name="Goodwin S."/>
            <person name="Spatafora J."/>
            <person name="Crous P."/>
            <person name="Grigoriev I."/>
        </authorList>
    </citation>
    <scope>NUCLEOTIDE SEQUENCE</scope>
    <source>
        <strain evidence="3">CBS 473.64</strain>
    </source>
</reference>
<sequence length="337" mass="37415">MEELFTHNGKWFLLEVKVAEKETKDATCPDCSDTYNQSRRLILRCFGGTTAPIHAFIDHCIKLSSQEDTLAVYEVLSTRSPFQKRVPKRAMSTVDLEPELWRDIASDAKDFFSSSSKRFHDNIGTPYRRGYLFTGPPGTGKTSLATAIASEASVPLYTIFLSTMDDESLSDVFRDLQTPCVVVLEDIDCSSTGPMNREAVLAARNTIDANATWASDPPEPKKVLTLGGLLNIIDGVSGTTGHLLIMSTNAPKSLDPALIRVGRADRVFEIGFATKVTAELTFRRIFGRDDCRRHRVDTINRLAKAFSDNFPRQSTITTAKLAGYCSTYRNRPDKALE</sequence>
<dbReference type="InterPro" id="IPR003593">
    <property type="entry name" value="AAA+_ATPase"/>
</dbReference>
<feature type="domain" description="AAA+ ATPase" evidence="2">
    <location>
        <begin position="127"/>
        <end position="274"/>
    </location>
</feature>
<dbReference type="AlphaFoldDB" id="A0A6A6S1M2"/>
<evidence type="ECO:0000259" key="2">
    <source>
        <dbReference type="SMART" id="SM00382"/>
    </source>
</evidence>
<organism evidence="3 4">
    <name type="scientific">Massarina eburnea CBS 473.64</name>
    <dbReference type="NCBI Taxonomy" id="1395130"/>
    <lineage>
        <taxon>Eukaryota</taxon>
        <taxon>Fungi</taxon>
        <taxon>Dikarya</taxon>
        <taxon>Ascomycota</taxon>
        <taxon>Pezizomycotina</taxon>
        <taxon>Dothideomycetes</taxon>
        <taxon>Pleosporomycetidae</taxon>
        <taxon>Pleosporales</taxon>
        <taxon>Massarineae</taxon>
        <taxon>Massarinaceae</taxon>
        <taxon>Massarina</taxon>
    </lineage>
</organism>
<dbReference type="GO" id="GO:0005524">
    <property type="term" value="F:ATP binding"/>
    <property type="evidence" value="ECO:0007669"/>
    <property type="project" value="InterPro"/>
</dbReference>
<dbReference type="Gene3D" id="3.40.50.300">
    <property type="entry name" value="P-loop containing nucleotide triphosphate hydrolases"/>
    <property type="match status" value="1"/>
</dbReference>
<accession>A0A6A6S1M2</accession>
<gene>
    <name evidence="3" type="ORF">P280DRAFT_400691</name>
</gene>
<keyword evidence="3" id="KW-0378">Hydrolase</keyword>
<dbReference type="Pfam" id="PF00004">
    <property type="entry name" value="AAA"/>
    <property type="match status" value="1"/>
</dbReference>
<dbReference type="InterPro" id="IPR050747">
    <property type="entry name" value="Mitochondrial_chaperone_BCS1"/>
</dbReference>
<evidence type="ECO:0000256" key="1">
    <source>
        <dbReference type="ARBA" id="ARBA00007448"/>
    </source>
</evidence>
<evidence type="ECO:0000313" key="4">
    <source>
        <dbReference type="Proteomes" id="UP000799753"/>
    </source>
</evidence>